<sequence length="374" mass="42535">MDLVFALDQSSDITELRFNETRNTITSIISDLNIRESNCPVGARVAVLSYDSATSYLIHPSDYRNKKHLLQLLSQIKYSKSREVRDIGNAMRFVARNVFKRTSAGASVQRVAVFFSNGQATSRSSIITATMEFSALEISPAFDDTGTFQVLPVPPDGEYEPLERLRRCTLCYDSYVDVAFLLDNSQNMARDEFKGVKTLVSSMLDNFIIASDPVISDSGDRVALLTYSPWDRRKKDVVKTEFEFTTYDSQVLMKRHIQTNLQQLHGEATIGQALLWTVENLFARTPNLRKHRIILVISAGENRERKEFLKKTALRAKCQGYVIFVVSLGSTHRADMEELASHPLDHHLIQLGRVHKPNLDYIVKFLKPFVYSVR</sequence>
<dbReference type="Proteomes" id="UP000299084">
    <property type="component" value="Unassembled WGS sequence"/>
</dbReference>
<dbReference type="CDD" id="cd01450">
    <property type="entry name" value="vWFA_subfamily_ECM"/>
    <property type="match status" value="2"/>
</dbReference>
<dbReference type="InterPro" id="IPR050525">
    <property type="entry name" value="ECM_Assembly_Org"/>
</dbReference>
<reference evidence="2 3" key="1">
    <citation type="journal article" date="2019" name="Mol. Ecol. Resour.">
        <title>Improving Illumina assemblies with Hi-C and long reads: an example with the North African dromedary.</title>
        <authorList>
            <person name="Elbers J.P."/>
            <person name="Rogers M.F."/>
            <person name="Perelman P.L."/>
            <person name="Proskuryakova A.A."/>
            <person name="Serdyukova N.A."/>
            <person name="Johnson W.E."/>
            <person name="Horin P."/>
            <person name="Corander J."/>
            <person name="Murphy D."/>
            <person name="Burger P.A."/>
        </authorList>
    </citation>
    <scope>NUCLEOTIDE SEQUENCE [LARGE SCALE GENOMIC DNA]</scope>
    <source>
        <strain evidence="2">Drom800</strain>
        <tissue evidence="2">Blood</tissue>
    </source>
</reference>
<dbReference type="FunFam" id="3.40.50.410:FF:000021">
    <property type="entry name" value="Collagen, type VI, alpha 3"/>
    <property type="match status" value="1"/>
</dbReference>
<dbReference type="Gene3D" id="3.40.50.410">
    <property type="entry name" value="von Willebrand factor, type A domain"/>
    <property type="match status" value="2"/>
</dbReference>
<organism evidence="2 3">
    <name type="scientific">Camelus dromedarius</name>
    <name type="common">Dromedary</name>
    <name type="synonym">Arabian camel</name>
    <dbReference type="NCBI Taxonomy" id="9838"/>
    <lineage>
        <taxon>Eukaryota</taxon>
        <taxon>Metazoa</taxon>
        <taxon>Chordata</taxon>
        <taxon>Craniata</taxon>
        <taxon>Vertebrata</taxon>
        <taxon>Euteleostomi</taxon>
        <taxon>Mammalia</taxon>
        <taxon>Eutheria</taxon>
        <taxon>Laurasiatheria</taxon>
        <taxon>Artiodactyla</taxon>
        <taxon>Tylopoda</taxon>
        <taxon>Camelidae</taxon>
        <taxon>Camelus</taxon>
    </lineage>
</organism>
<dbReference type="InterPro" id="IPR036465">
    <property type="entry name" value="vWFA_dom_sf"/>
</dbReference>
<dbReference type="AlphaFoldDB" id="A0A5N4EKS4"/>
<dbReference type="GO" id="GO:0005581">
    <property type="term" value="C:collagen trimer"/>
    <property type="evidence" value="ECO:0007669"/>
    <property type="project" value="UniProtKB-KW"/>
</dbReference>
<dbReference type="SUPFAM" id="SSF53300">
    <property type="entry name" value="vWA-like"/>
    <property type="match status" value="2"/>
</dbReference>
<name>A0A5N4EKS4_CAMDR</name>
<feature type="non-terminal residue" evidence="2">
    <location>
        <position position="374"/>
    </location>
</feature>
<accession>A0A5N4EKS4</accession>
<dbReference type="InterPro" id="IPR002035">
    <property type="entry name" value="VWF_A"/>
</dbReference>
<dbReference type="Pfam" id="PF00092">
    <property type="entry name" value="VWA"/>
    <property type="match status" value="2"/>
</dbReference>
<feature type="domain" description="VWFA" evidence="1">
    <location>
        <begin position="2"/>
        <end position="167"/>
    </location>
</feature>
<proteinExistence type="predicted"/>
<dbReference type="PROSITE" id="PS50234">
    <property type="entry name" value="VWFA"/>
    <property type="match status" value="2"/>
</dbReference>
<dbReference type="EMBL" id="JWIN03000001">
    <property type="protein sequence ID" value="KAB1284113.1"/>
    <property type="molecule type" value="Genomic_DNA"/>
</dbReference>
<dbReference type="PANTHER" id="PTHR24020">
    <property type="entry name" value="COLLAGEN ALPHA"/>
    <property type="match status" value="1"/>
</dbReference>
<keyword evidence="3" id="KW-1185">Reference proteome</keyword>
<evidence type="ECO:0000313" key="2">
    <source>
        <dbReference type="EMBL" id="KAB1284113.1"/>
    </source>
</evidence>
<protein>
    <submittedName>
        <fullName evidence="2">Collagen alpha-5 chain</fullName>
    </submittedName>
</protein>
<comment type="caution">
    <text evidence="2">The sequence shown here is derived from an EMBL/GenBank/DDBJ whole genome shotgun (WGS) entry which is preliminary data.</text>
</comment>
<dbReference type="STRING" id="9838.ENSCDRP00005001374"/>
<dbReference type="SMART" id="SM00327">
    <property type="entry name" value="VWA"/>
    <property type="match status" value="2"/>
</dbReference>
<feature type="domain" description="VWFA" evidence="1">
    <location>
        <begin position="177"/>
        <end position="366"/>
    </location>
</feature>
<gene>
    <name evidence="2" type="ORF">Cadr_000000031</name>
</gene>
<keyword evidence="2" id="KW-0176">Collagen</keyword>
<evidence type="ECO:0000259" key="1">
    <source>
        <dbReference type="PROSITE" id="PS50234"/>
    </source>
</evidence>
<evidence type="ECO:0000313" key="3">
    <source>
        <dbReference type="Proteomes" id="UP000299084"/>
    </source>
</evidence>